<sequence>MQRSSEYDSHVLGPLLGLGPARGLLESQHGPGAPDLVASTDLPQDVAVRVGQISAGGLRQTPRPAGVPVVGVATDDGPHVGLA</sequence>
<keyword evidence="3" id="KW-1185">Reference proteome</keyword>
<evidence type="ECO:0000313" key="3">
    <source>
        <dbReference type="Proteomes" id="UP001054837"/>
    </source>
</evidence>
<accession>A0AAV4N5X6</accession>
<proteinExistence type="predicted"/>
<feature type="region of interest" description="Disordered" evidence="1">
    <location>
        <begin position="18"/>
        <end position="39"/>
    </location>
</feature>
<dbReference type="AlphaFoldDB" id="A0AAV4N5X6"/>
<reference evidence="2 3" key="1">
    <citation type="submission" date="2021-06" db="EMBL/GenBank/DDBJ databases">
        <title>Caerostris darwini draft genome.</title>
        <authorList>
            <person name="Kono N."/>
            <person name="Arakawa K."/>
        </authorList>
    </citation>
    <scope>NUCLEOTIDE SEQUENCE [LARGE SCALE GENOMIC DNA]</scope>
</reference>
<name>A0AAV4N5X6_9ARAC</name>
<organism evidence="2 3">
    <name type="scientific">Caerostris darwini</name>
    <dbReference type="NCBI Taxonomy" id="1538125"/>
    <lineage>
        <taxon>Eukaryota</taxon>
        <taxon>Metazoa</taxon>
        <taxon>Ecdysozoa</taxon>
        <taxon>Arthropoda</taxon>
        <taxon>Chelicerata</taxon>
        <taxon>Arachnida</taxon>
        <taxon>Araneae</taxon>
        <taxon>Araneomorphae</taxon>
        <taxon>Entelegynae</taxon>
        <taxon>Araneoidea</taxon>
        <taxon>Araneidae</taxon>
        <taxon>Caerostris</taxon>
    </lineage>
</organism>
<evidence type="ECO:0000313" key="2">
    <source>
        <dbReference type="EMBL" id="GIX80117.1"/>
    </source>
</evidence>
<dbReference type="Proteomes" id="UP001054837">
    <property type="component" value="Unassembled WGS sequence"/>
</dbReference>
<feature type="region of interest" description="Disordered" evidence="1">
    <location>
        <begin position="57"/>
        <end position="83"/>
    </location>
</feature>
<protein>
    <submittedName>
        <fullName evidence="2">Uncharacterized protein</fullName>
    </submittedName>
</protein>
<feature type="compositionally biased region" description="Low complexity" evidence="1">
    <location>
        <begin position="61"/>
        <end position="75"/>
    </location>
</feature>
<evidence type="ECO:0000256" key="1">
    <source>
        <dbReference type="SAM" id="MobiDB-lite"/>
    </source>
</evidence>
<dbReference type="EMBL" id="BPLQ01001270">
    <property type="protein sequence ID" value="GIX80117.1"/>
    <property type="molecule type" value="Genomic_DNA"/>
</dbReference>
<gene>
    <name evidence="2" type="ORF">CDAR_14041</name>
</gene>
<comment type="caution">
    <text evidence="2">The sequence shown here is derived from an EMBL/GenBank/DDBJ whole genome shotgun (WGS) entry which is preliminary data.</text>
</comment>